<dbReference type="InterPro" id="IPR043502">
    <property type="entry name" value="DNA/RNA_pol_sf"/>
</dbReference>
<dbReference type="InterPro" id="IPR001584">
    <property type="entry name" value="Integrase_cat-core"/>
</dbReference>
<evidence type="ECO:0000313" key="3">
    <source>
        <dbReference type="Proteomes" id="UP001235939"/>
    </source>
</evidence>
<proteinExistence type="predicted"/>
<keyword evidence="3" id="KW-1185">Reference proteome</keyword>
<evidence type="ECO:0000313" key="2">
    <source>
        <dbReference type="EMBL" id="UYV81286.1"/>
    </source>
</evidence>
<dbReference type="Proteomes" id="UP001235939">
    <property type="component" value="Chromosome 20"/>
</dbReference>
<dbReference type="Gene3D" id="3.30.420.10">
    <property type="entry name" value="Ribonuclease H-like superfamily/Ribonuclease H"/>
    <property type="match status" value="1"/>
</dbReference>
<evidence type="ECO:0000259" key="1">
    <source>
        <dbReference type="PROSITE" id="PS50994"/>
    </source>
</evidence>
<accession>A0ABY6LLW1</accession>
<dbReference type="Gene3D" id="3.30.70.270">
    <property type="match status" value="1"/>
</dbReference>
<dbReference type="InterPro" id="IPR043128">
    <property type="entry name" value="Rev_trsase/Diguanyl_cyclase"/>
</dbReference>
<feature type="domain" description="Integrase catalytic" evidence="1">
    <location>
        <begin position="615"/>
        <end position="780"/>
    </location>
</feature>
<dbReference type="EMBL" id="CP092882">
    <property type="protein sequence ID" value="UYV81286.1"/>
    <property type="molecule type" value="Genomic_DNA"/>
</dbReference>
<organism evidence="2 3">
    <name type="scientific">Cordylochernes scorpioides</name>
    <dbReference type="NCBI Taxonomy" id="51811"/>
    <lineage>
        <taxon>Eukaryota</taxon>
        <taxon>Metazoa</taxon>
        <taxon>Ecdysozoa</taxon>
        <taxon>Arthropoda</taxon>
        <taxon>Chelicerata</taxon>
        <taxon>Arachnida</taxon>
        <taxon>Pseudoscorpiones</taxon>
        <taxon>Cheliferoidea</taxon>
        <taxon>Chernetidae</taxon>
        <taxon>Cordylochernes</taxon>
    </lineage>
</organism>
<dbReference type="Gene3D" id="3.10.10.10">
    <property type="entry name" value="HIV Type 1 Reverse Transcriptase, subunit A, domain 1"/>
    <property type="match status" value="1"/>
</dbReference>
<reference evidence="2 3" key="1">
    <citation type="submission" date="2022-01" db="EMBL/GenBank/DDBJ databases">
        <title>A chromosomal length assembly of Cordylochernes scorpioides.</title>
        <authorList>
            <person name="Zeh D."/>
            <person name="Zeh J."/>
        </authorList>
    </citation>
    <scope>NUCLEOTIDE SEQUENCE [LARGE SCALE GENOMIC DNA]</scope>
    <source>
        <strain evidence="2">IN4F17</strain>
        <tissue evidence="2">Whole Body</tissue>
    </source>
</reference>
<dbReference type="SUPFAM" id="SSF56672">
    <property type="entry name" value="DNA/RNA polymerases"/>
    <property type="match status" value="1"/>
</dbReference>
<sequence length="811" mass="93004">MVLGRLRHTERKLAKYPLLLVAYKAKFDEYLEKRYIRKLDSIECAVWYIPHFGVTTPIKPGKLRLVFDASARSNGVSLNEALSKEPDLIRPLTSILWIFRVHNIALTGDITDIFHRVRVIEEVQCSQRFLWRNMNTSIEPNHYEMQVLIFGATSSPCSAIHAKNENAMQHELVNHELAHTIVNDFYVDDCLTGADSEEICMDLRRELSEVNEVGGFHLCKFTSNSRAVVESILEELSAKGVESLNEKSLISAGIVLGMWWDLTKDIFGFKFGLNKVPPEILEGAVPTRRQASSLWIAGIGWDEELTPDIYAAWKLWLSKFKEIISFKFHSATFQTCSAEVSFDKWRSTHLLMPAKKLSPLEKWKYYYNSLWLQSKSSLIEKAYHTKIGAARPTCRERDSLSFFASNCDFQKWTGSDSKTILAWIRSEAGRYKEFEAIKGTDWRWVPTSENPVDIATRFETEILFKPTDMWYTRPEFLKKPEEEWPNYLNYLFCRAAAVHKAAQFWYKKTFHKSAKIARLSPCLINGPICLKSRILQANNVPAEQKTSPILPSNHHVTELLIKAEHERCAHQGSETLLNNLHGRFWIIDGRQTVLRTILMCPRCRLSRASPVILEMGQLPHYRLAAYQRPFTFTGLYAFRWVIIFTCLFTRAIHLEVVHALSTDEFMMGLSRFIDTRGRPDTIYSDNGTNFVGASKELELAASEIFFEVIVASGRFGPRLIKSVKKCLPATLNEVNPKDTTLLTALKSAENIINSRPLTYVSSDPTKEDSLTPKHFLRGANNASPSIPKLIEANNRDLREQWKRAQQLTNEF</sequence>
<protein>
    <recommendedName>
        <fullName evidence="1">Integrase catalytic domain-containing protein</fullName>
    </recommendedName>
</protein>
<dbReference type="SUPFAM" id="SSF53098">
    <property type="entry name" value="Ribonuclease H-like"/>
    <property type="match status" value="1"/>
</dbReference>
<gene>
    <name evidence="2" type="ORF">LAZ67_20000654</name>
</gene>
<dbReference type="PANTHER" id="PTHR47331">
    <property type="entry name" value="PHD-TYPE DOMAIN-CONTAINING PROTEIN"/>
    <property type="match status" value="1"/>
</dbReference>
<dbReference type="InterPro" id="IPR036397">
    <property type="entry name" value="RNaseH_sf"/>
</dbReference>
<dbReference type="InterPro" id="IPR012337">
    <property type="entry name" value="RNaseH-like_sf"/>
</dbReference>
<dbReference type="PROSITE" id="PS50994">
    <property type="entry name" value="INTEGRASE"/>
    <property type="match status" value="1"/>
</dbReference>
<name>A0ABY6LLW1_9ARAC</name>
<dbReference type="PANTHER" id="PTHR47331:SF1">
    <property type="entry name" value="GAG-LIKE PROTEIN"/>
    <property type="match status" value="1"/>
</dbReference>